<organism evidence="1 2">
    <name type="scientific">Antricoccus suffuscus</name>
    <dbReference type="NCBI Taxonomy" id="1629062"/>
    <lineage>
        <taxon>Bacteria</taxon>
        <taxon>Bacillati</taxon>
        <taxon>Actinomycetota</taxon>
        <taxon>Actinomycetes</taxon>
        <taxon>Geodermatophilales</taxon>
        <taxon>Antricoccaceae</taxon>
        <taxon>Antricoccus</taxon>
    </lineage>
</organism>
<dbReference type="AlphaFoldDB" id="A0A2T0ZYZ9"/>
<proteinExistence type="predicted"/>
<dbReference type="Proteomes" id="UP000237752">
    <property type="component" value="Unassembled WGS sequence"/>
</dbReference>
<dbReference type="OrthoDB" id="5182956at2"/>
<reference evidence="1 2" key="1">
    <citation type="submission" date="2018-03" db="EMBL/GenBank/DDBJ databases">
        <title>Genomic Encyclopedia of Archaeal and Bacterial Type Strains, Phase II (KMG-II): from individual species to whole genera.</title>
        <authorList>
            <person name="Goeker M."/>
        </authorList>
    </citation>
    <scope>NUCLEOTIDE SEQUENCE [LARGE SCALE GENOMIC DNA]</scope>
    <source>
        <strain evidence="1 2">DSM 100065</strain>
    </source>
</reference>
<evidence type="ECO:0000313" key="1">
    <source>
        <dbReference type="EMBL" id="PRZ41586.1"/>
    </source>
</evidence>
<protein>
    <recommendedName>
        <fullName evidence="3">Glycine/sarcosine/betaine reductase selenoprotein B</fullName>
    </recommendedName>
</protein>
<dbReference type="EMBL" id="PVUE01000009">
    <property type="protein sequence ID" value="PRZ41586.1"/>
    <property type="molecule type" value="Genomic_DNA"/>
</dbReference>
<name>A0A2T0ZYZ9_9ACTN</name>
<keyword evidence="2" id="KW-1185">Reference proteome</keyword>
<gene>
    <name evidence="1" type="ORF">CLV47_109133</name>
</gene>
<accession>A0A2T0ZYZ9</accession>
<comment type="caution">
    <text evidence="1">The sequence shown here is derived from an EMBL/GenBank/DDBJ whole genome shotgun (WGS) entry which is preliminary data.</text>
</comment>
<dbReference type="RefSeq" id="WP_106349336.1">
    <property type="nucleotide sequence ID" value="NZ_PVUE01000009.1"/>
</dbReference>
<evidence type="ECO:0000313" key="2">
    <source>
        <dbReference type="Proteomes" id="UP000237752"/>
    </source>
</evidence>
<sequence>MADSEHRTPLTDTTEFAPEWTAPVPYMQRTRDWYLALGYGNPYRWAHYAEVPFASLAKPLAESRLALITTAAPYQEGKGDQGPGAPYNAAAKFYEVYSGRTDEDHDLRISHVAIDRTHTTAADSGTYFPLPALRDAVTAGRIGALTERFHGAPTNRSQRRTLEVDCPRLLELCRDDGADAAVLVPNCPVCHQTLSLVARYLESNGIPTVVMGAAKDIVEYAGVPRFAFSDFPLGNAAGRPGDPRSQADTLEFALRVLESAPGPRTTVQNPLAWVGPDDWRMDYCNVDRVSPEELARLRAENDAIKETARAVRESTIKT</sequence>
<evidence type="ECO:0008006" key="3">
    <source>
        <dbReference type="Google" id="ProtNLM"/>
    </source>
</evidence>